<evidence type="ECO:0000313" key="3">
    <source>
        <dbReference type="EMBL" id="KAF0134119.1"/>
    </source>
</evidence>
<dbReference type="InterPro" id="IPR035093">
    <property type="entry name" value="RelE/ParE_toxin_dom_sf"/>
</dbReference>
<protein>
    <submittedName>
        <fullName evidence="3">RelE/StbE family addiction module toxin</fullName>
    </submittedName>
</protein>
<reference evidence="3 4" key="1">
    <citation type="submission" date="2019-12" db="EMBL/GenBank/DDBJ databases">
        <authorList>
            <person name="Wolfe R."/>
            <person name="Danczak R."/>
            <person name="Wilkins M."/>
        </authorList>
    </citation>
    <scope>NUCLEOTIDE SEQUENCE [LARGE SCALE GENOMIC DNA]</scope>
    <source>
        <strain evidence="3">X2_MaxBin.013</strain>
    </source>
</reference>
<sequence>MIKYHIEITNGAEKELFKYNAKLQDRLINKIRGLASNPRFFGSKKLLSSTNYRIRVGDYRIIYSIDDAKKIIKILDIGHRKDIYR</sequence>
<accession>A0A833L3J1</accession>
<dbReference type="AlphaFoldDB" id="A0A833L3J1"/>
<dbReference type="SUPFAM" id="SSF143011">
    <property type="entry name" value="RelE-like"/>
    <property type="match status" value="1"/>
</dbReference>
<comment type="caution">
    <text evidence="3">The sequence shown here is derived from an EMBL/GenBank/DDBJ whole genome shotgun (WGS) entry which is preliminary data.</text>
</comment>
<evidence type="ECO:0000256" key="2">
    <source>
        <dbReference type="ARBA" id="ARBA00022649"/>
    </source>
</evidence>
<comment type="similarity">
    <text evidence="1">Belongs to the RelE toxin family.</text>
</comment>
<evidence type="ECO:0000313" key="4">
    <source>
        <dbReference type="Proteomes" id="UP000488506"/>
    </source>
</evidence>
<proteinExistence type="inferred from homology"/>
<dbReference type="PANTHER" id="PTHR35601:SF1">
    <property type="entry name" value="TOXIN RELE"/>
    <property type="match status" value="1"/>
</dbReference>
<keyword evidence="2" id="KW-1277">Toxin-antitoxin system</keyword>
<organism evidence="3 4">
    <name type="scientific">Candidatus Saganbacteria bacterium</name>
    <dbReference type="NCBI Taxonomy" id="2575572"/>
    <lineage>
        <taxon>Bacteria</taxon>
        <taxon>Bacillati</taxon>
        <taxon>Saganbacteria</taxon>
    </lineage>
</organism>
<dbReference type="PANTHER" id="PTHR35601">
    <property type="entry name" value="TOXIN RELE"/>
    <property type="match status" value="1"/>
</dbReference>
<dbReference type="InterPro" id="IPR007712">
    <property type="entry name" value="RelE/ParE_toxin"/>
</dbReference>
<dbReference type="Gene3D" id="3.30.2310.20">
    <property type="entry name" value="RelE-like"/>
    <property type="match status" value="1"/>
</dbReference>
<name>A0A833L3J1_UNCSA</name>
<gene>
    <name evidence="3" type="ORF">FD145_875</name>
</gene>
<dbReference type="Proteomes" id="UP000488506">
    <property type="component" value="Unassembled WGS sequence"/>
</dbReference>
<dbReference type="Pfam" id="PF05016">
    <property type="entry name" value="ParE_toxin"/>
    <property type="match status" value="1"/>
</dbReference>
<dbReference type="EMBL" id="WPAF01000012">
    <property type="protein sequence ID" value="KAF0134119.1"/>
    <property type="molecule type" value="Genomic_DNA"/>
</dbReference>
<evidence type="ECO:0000256" key="1">
    <source>
        <dbReference type="ARBA" id="ARBA00006226"/>
    </source>
</evidence>